<proteinExistence type="predicted"/>
<dbReference type="InterPro" id="IPR004875">
    <property type="entry name" value="DDE_SF_endonuclease_dom"/>
</dbReference>
<dbReference type="Gene3D" id="3.30.420.10">
    <property type="entry name" value="Ribonuclease H-like superfamily/Ribonuclease H"/>
    <property type="match status" value="1"/>
</dbReference>
<protein>
    <recommendedName>
        <fullName evidence="1">DDE-1 domain-containing protein</fullName>
    </recommendedName>
</protein>
<keyword evidence="3" id="KW-1185">Reference proteome</keyword>
<evidence type="ECO:0000313" key="3">
    <source>
        <dbReference type="Proteomes" id="UP000481153"/>
    </source>
</evidence>
<dbReference type="PANTHER" id="PTHR19303">
    <property type="entry name" value="TRANSPOSON"/>
    <property type="match status" value="1"/>
</dbReference>
<evidence type="ECO:0000259" key="1">
    <source>
        <dbReference type="Pfam" id="PF03184"/>
    </source>
</evidence>
<dbReference type="InterPro" id="IPR036397">
    <property type="entry name" value="RNaseH_sf"/>
</dbReference>
<dbReference type="InterPro" id="IPR050863">
    <property type="entry name" value="CenT-Element_Derived"/>
</dbReference>
<reference evidence="2 3" key="1">
    <citation type="submission" date="2019-07" db="EMBL/GenBank/DDBJ databases">
        <title>Genomics analysis of Aphanomyces spp. identifies a new class of oomycete effector associated with host adaptation.</title>
        <authorList>
            <person name="Gaulin E."/>
        </authorList>
    </citation>
    <scope>NUCLEOTIDE SEQUENCE [LARGE SCALE GENOMIC DNA]</scope>
    <source>
        <strain evidence="2 3">ATCC 201684</strain>
    </source>
</reference>
<dbReference type="PANTHER" id="PTHR19303:SF57">
    <property type="entry name" value="HTH CENPB-TYPE DOMAIN-CONTAINING PROTEIN"/>
    <property type="match status" value="1"/>
</dbReference>
<dbReference type="GO" id="GO:0005634">
    <property type="term" value="C:nucleus"/>
    <property type="evidence" value="ECO:0007669"/>
    <property type="project" value="TreeGrafter"/>
</dbReference>
<dbReference type="Pfam" id="PF03184">
    <property type="entry name" value="DDE_1"/>
    <property type="match status" value="1"/>
</dbReference>
<gene>
    <name evidence="2" type="ORF">Ae201684_005121</name>
</gene>
<feature type="domain" description="DDE-1" evidence="1">
    <location>
        <begin position="118"/>
        <end position="282"/>
    </location>
</feature>
<dbReference type="EMBL" id="VJMJ01000066">
    <property type="protein sequence ID" value="KAF0739196.1"/>
    <property type="molecule type" value="Genomic_DNA"/>
</dbReference>
<evidence type="ECO:0000313" key="2">
    <source>
        <dbReference type="EMBL" id="KAF0739196.1"/>
    </source>
</evidence>
<name>A0A6G0XFY6_9STRA</name>
<dbReference type="GO" id="GO:0003677">
    <property type="term" value="F:DNA binding"/>
    <property type="evidence" value="ECO:0007669"/>
    <property type="project" value="TreeGrafter"/>
</dbReference>
<dbReference type="Proteomes" id="UP000481153">
    <property type="component" value="Unassembled WGS sequence"/>
</dbReference>
<dbReference type="VEuPathDB" id="FungiDB:AeMF1_019768"/>
<organism evidence="2 3">
    <name type="scientific">Aphanomyces euteiches</name>
    <dbReference type="NCBI Taxonomy" id="100861"/>
    <lineage>
        <taxon>Eukaryota</taxon>
        <taxon>Sar</taxon>
        <taxon>Stramenopiles</taxon>
        <taxon>Oomycota</taxon>
        <taxon>Saprolegniomycetes</taxon>
        <taxon>Saprolegniales</taxon>
        <taxon>Verrucalvaceae</taxon>
        <taxon>Aphanomyces</taxon>
    </lineage>
</organism>
<comment type="caution">
    <text evidence="2">The sequence shown here is derived from an EMBL/GenBank/DDBJ whole genome shotgun (WGS) entry which is preliminary data.</text>
</comment>
<dbReference type="AlphaFoldDB" id="A0A6G0XFY6"/>
<sequence length="291" mass="33184">MHMISYMKQHQTDWQSDYLSNKKIETAAYHSLLRLCQRFSARHRFSQRVPCVSKVRQGELNELRDDFARDFWSRFGEHCAGDIINVDETAVYYDMPPGKTLAKVGGSSKVDTSQKHSDRITAVMAVRSLDEKLPILFILRGQPGGIIETDEIPLYPPEHVYVVQESAWMDKRVWSHYLKELLKFIRGPSVIIADNLDCHVSPESEELVSTKLFSILEPLPKNSTSAFQPLDVGVSGPLKSKLRAKWLHERPVSHACEKRMAMIKRTIAAWNEMSTELVQNAFSKAIPKVSS</sequence>
<accession>A0A6G0XFY6</accession>